<dbReference type="RefSeq" id="WP_119367952.1">
    <property type="nucleotide sequence ID" value="NZ_QXDJ01000006.1"/>
</dbReference>
<reference evidence="1 2" key="1">
    <citation type="submission" date="2018-08" db="EMBL/GenBank/DDBJ databases">
        <title>Genome of Clostridium chromiireducens C1, DSM12136.</title>
        <authorList>
            <person name="Xing M."/>
            <person name="Wei Y."/>
            <person name="Ang E.L."/>
            <person name="Zhao H."/>
            <person name="Zhang Y."/>
        </authorList>
    </citation>
    <scope>NUCLEOTIDE SEQUENCE [LARGE SCALE GENOMIC DNA]</scope>
    <source>
        <strain evidence="1 2">C1</strain>
    </source>
</reference>
<comment type="caution">
    <text evidence="1">The sequence shown here is derived from an EMBL/GenBank/DDBJ whole genome shotgun (WGS) entry which is preliminary data.</text>
</comment>
<protein>
    <submittedName>
        <fullName evidence="1">Normocyte-binding protein</fullName>
    </submittedName>
</protein>
<organism evidence="1 2">
    <name type="scientific">Clostridium chromiireducens</name>
    <dbReference type="NCBI Taxonomy" id="225345"/>
    <lineage>
        <taxon>Bacteria</taxon>
        <taxon>Bacillati</taxon>
        <taxon>Bacillota</taxon>
        <taxon>Clostridia</taxon>
        <taxon>Eubacteriales</taxon>
        <taxon>Clostridiaceae</taxon>
        <taxon>Clostridium</taxon>
    </lineage>
</organism>
<dbReference type="Proteomes" id="UP000265930">
    <property type="component" value="Unassembled WGS sequence"/>
</dbReference>
<evidence type="ECO:0000313" key="1">
    <source>
        <dbReference type="EMBL" id="RII32878.1"/>
    </source>
</evidence>
<gene>
    <name evidence="1" type="ORF">D2A34_22040</name>
</gene>
<dbReference type="AlphaFoldDB" id="A0A399IIP4"/>
<dbReference type="EMBL" id="QXDJ01000006">
    <property type="protein sequence ID" value="RII32878.1"/>
    <property type="molecule type" value="Genomic_DNA"/>
</dbReference>
<accession>A0A399IIP4</accession>
<name>A0A399IIP4_9CLOT</name>
<sequence length="209" mass="24085">MKLQDVDLRKLYRTWKSGLGPFQGFFRSTPFVSLQTYENFELKAGSKNKCRQDVVDKIKENLDENNFTIVDLPLNEILDTALVLNNKYSIKPILNINLLFHPFGIVGDRVGISKLINNGLKLNKVNSNKIVMLIPSNRYDNNLEVKYLEDKLNNQYGVGEDDLPYVNMLKELKYNGVVILTRGELKEDLRAYIDSISKDIKVEIIRVML</sequence>
<evidence type="ECO:0000313" key="2">
    <source>
        <dbReference type="Proteomes" id="UP000265930"/>
    </source>
</evidence>
<proteinExistence type="predicted"/>